<keyword evidence="2" id="KW-1185">Reference proteome</keyword>
<organism evidence="1 2">
    <name type="scientific">Meganyctiphanes norvegica</name>
    <name type="common">Northern krill</name>
    <name type="synonym">Thysanopoda norvegica</name>
    <dbReference type="NCBI Taxonomy" id="48144"/>
    <lineage>
        <taxon>Eukaryota</taxon>
        <taxon>Metazoa</taxon>
        <taxon>Ecdysozoa</taxon>
        <taxon>Arthropoda</taxon>
        <taxon>Crustacea</taxon>
        <taxon>Multicrustacea</taxon>
        <taxon>Malacostraca</taxon>
        <taxon>Eumalacostraca</taxon>
        <taxon>Eucarida</taxon>
        <taxon>Euphausiacea</taxon>
        <taxon>Euphausiidae</taxon>
        <taxon>Meganyctiphanes</taxon>
    </lineage>
</organism>
<evidence type="ECO:0000313" key="1">
    <source>
        <dbReference type="EMBL" id="CAL4067053.1"/>
    </source>
</evidence>
<comment type="caution">
    <text evidence="1">The sequence shown here is derived from an EMBL/GenBank/DDBJ whole genome shotgun (WGS) entry which is preliminary data.</text>
</comment>
<protein>
    <submittedName>
        <fullName evidence="1">Uncharacterized protein</fullName>
    </submittedName>
</protein>
<dbReference type="Proteomes" id="UP001497623">
    <property type="component" value="Unassembled WGS sequence"/>
</dbReference>
<dbReference type="EMBL" id="CAXKWB010002490">
    <property type="protein sequence ID" value="CAL4067053.1"/>
    <property type="molecule type" value="Genomic_DNA"/>
</dbReference>
<proteinExistence type="predicted"/>
<sequence length="195" mass="21888">MKRATSQPRLIMWCKRCEVVALPECADHELCSVEHTLSNIQEEVERLNEEAKKRTSALLSGCEHNIAVYTWICGILRHTHSKMFVQLNAQQGIKRNIDKALEDITMNATIAGEKPPLEDNVEEVIEELQSLLLNMQKKVASLPTYPPEPPLRGSVQVMAEHQPPPGYFKTHIILETSANGVNMRVLGGQPPQMNS</sequence>
<name>A0AAV2Q1X7_MEGNR</name>
<reference evidence="1 2" key="1">
    <citation type="submission" date="2024-05" db="EMBL/GenBank/DDBJ databases">
        <authorList>
            <person name="Wallberg A."/>
        </authorList>
    </citation>
    <scope>NUCLEOTIDE SEQUENCE [LARGE SCALE GENOMIC DNA]</scope>
</reference>
<gene>
    <name evidence="1" type="ORF">MNOR_LOCUS6139</name>
</gene>
<evidence type="ECO:0000313" key="2">
    <source>
        <dbReference type="Proteomes" id="UP001497623"/>
    </source>
</evidence>
<feature type="non-terminal residue" evidence="1">
    <location>
        <position position="195"/>
    </location>
</feature>
<accession>A0AAV2Q1X7</accession>
<dbReference type="AlphaFoldDB" id="A0AAV2Q1X7"/>